<accession>A0A7Y8Y4K1</accession>
<reference evidence="2 3" key="1">
    <citation type="submission" date="2020-07" db="EMBL/GenBank/DDBJ databases">
        <authorList>
            <person name="Sun Q."/>
        </authorList>
    </citation>
    <scope>NUCLEOTIDE SEQUENCE [LARGE SCALE GENOMIC DNA]</scope>
    <source>
        <strain evidence="2 3">MAH-1</strain>
    </source>
</reference>
<dbReference type="RefSeq" id="WP_176007295.1">
    <property type="nucleotide sequence ID" value="NZ_JABWMI010000020.1"/>
</dbReference>
<dbReference type="Proteomes" id="UP000535020">
    <property type="component" value="Unassembled WGS sequence"/>
</dbReference>
<protein>
    <submittedName>
        <fullName evidence="2">Uncharacterized protein</fullName>
    </submittedName>
</protein>
<evidence type="ECO:0000256" key="1">
    <source>
        <dbReference type="SAM" id="MobiDB-lite"/>
    </source>
</evidence>
<dbReference type="AlphaFoldDB" id="A0A7Y8Y4K1"/>
<evidence type="ECO:0000313" key="2">
    <source>
        <dbReference type="EMBL" id="NYA72494.1"/>
    </source>
</evidence>
<keyword evidence="3" id="KW-1185">Reference proteome</keyword>
<sequence length="135" mass="15593">MYTDKFKFKGDHFSVGEELFSEVNEKEEKFLAIEESVKEGYFTLHEALENYNVDEIDYLPFAISRARAQFRKYNSQVQAFKVITTVISVFDFSIENIFDSESKIAMTQIKKIAQNSAKSKTHEVPSRIVGKSSTR</sequence>
<gene>
    <name evidence="2" type="ORF">HZF10_16305</name>
</gene>
<proteinExistence type="predicted"/>
<dbReference type="EMBL" id="JACBJI010000008">
    <property type="protein sequence ID" value="NYA72494.1"/>
    <property type="molecule type" value="Genomic_DNA"/>
</dbReference>
<organism evidence="2 3">
    <name type="scientific">Flavobacterium agri</name>
    <dbReference type="NCBI Taxonomy" id="2743471"/>
    <lineage>
        <taxon>Bacteria</taxon>
        <taxon>Pseudomonadati</taxon>
        <taxon>Bacteroidota</taxon>
        <taxon>Flavobacteriia</taxon>
        <taxon>Flavobacteriales</taxon>
        <taxon>Flavobacteriaceae</taxon>
        <taxon>Flavobacterium</taxon>
    </lineage>
</organism>
<name>A0A7Y8Y4K1_9FLAO</name>
<feature type="region of interest" description="Disordered" evidence="1">
    <location>
        <begin position="116"/>
        <end position="135"/>
    </location>
</feature>
<comment type="caution">
    <text evidence="2">The sequence shown here is derived from an EMBL/GenBank/DDBJ whole genome shotgun (WGS) entry which is preliminary data.</text>
</comment>
<evidence type="ECO:0000313" key="3">
    <source>
        <dbReference type="Proteomes" id="UP000535020"/>
    </source>
</evidence>